<reference evidence="6" key="1">
    <citation type="journal article" date="2021" name="Nat. Commun.">
        <title>Genomic analyses provide insights into spinach domestication and the genetic basis of agronomic traits.</title>
        <authorList>
            <person name="Cai X."/>
            <person name="Sun X."/>
            <person name="Xu C."/>
            <person name="Sun H."/>
            <person name="Wang X."/>
            <person name="Ge C."/>
            <person name="Zhang Z."/>
            <person name="Wang Q."/>
            <person name="Fei Z."/>
            <person name="Jiao C."/>
            <person name="Wang Q."/>
        </authorList>
    </citation>
    <scope>NUCLEOTIDE SEQUENCE [LARGE SCALE GENOMIC DNA]</scope>
    <source>
        <strain evidence="6">cv. Varoflay</strain>
    </source>
</reference>
<keyword evidence="3 7" id="KW-0560">Oxidoreductase</keyword>
<proteinExistence type="inferred from homology"/>
<sequence length="622" mass="69382">MQVITHFPSSSNTTTIENLTKNKSALPFHTNYSNSFPSKITCKLLINPSKYKTRIISPPPTKLDPLPKHLTQPQPTLPLIPNYQPTLNPFQRLAASALDKIEKSLILDQEKRHPLPKTVDPDIQLSGNYAPVQESPVHAGLEVIGEIPSGLHGVYLRNGANPMLPPSGAHHLFDGDGMIHAVNLRPGNQPTYSCRYTQTNRLVHEYAAGRNLFPKPVGELHGRTGLIRLGLFYARAAIGLVDPTRGIGVANAGLVYFNGRLLAMSEDDLPYHVNINGGDDEGGGVDLETIGRFDFDGQVNCPLIAHPKVDPNTGDLHTLSYDVLRKPYLKYFRFDKWGLKTREVSVPLPQPTMIHDFAMTQNFVVIPDNQVVFKLSEMVRGGSPLMFDPNKRARFGILPKDDTNGSSIQWIEVPDSFCFHFMNAWEENEGKHVVIIGSCMSPPDSIFNDNDDPTQIELCEIRLDLETGKSTRRVIVSGVNLEIGQVNKYMLGQKTRYVYMAIAEPWPKCGGIAKVDVVTGEMTKFMYGHERYGGEPCFVPAKKPTTCTNYGDNYDVGDDCEDEGWIMSFLRDENVERSELVILRAKDMKQIACVCMPSRVPYGFHGTFVDQNQLSVQKIITN</sequence>
<evidence type="ECO:0000313" key="6">
    <source>
        <dbReference type="Proteomes" id="UP000813463"/>
    </source>
</evidence>
<name>A0A9R0JZ98_SPIOL</name>
<keyword evidence="3 7" id="KW-0223">Dioxygenase</keyword>
<evidence type="ECO:0000256" key="4">
    <source>
        <dbReference type="ARBA" id="ARBA00023004"/>
    </source>
</evidence>
<keyword evidence="6" id="KW-1185">Reference proteome</keyword>
<feature type="binding site" evidence="5">
    <location>
        <position position="605"/>
    </location>
    <ligand>
        <name>Fe cation</name>
        <dbReference type="ChEBI" id="CHEBI:24875"/>
        <note>catalytic</note>
    </ligand>
</feature>
<dbReference type="PANTHER" id="PTHR10543:SF101">
    <property type="entry name" value="9-CIS-EPOXYCAROTENOID DIOXYGENASE NCED6, CHLOROPLASTIC"/>
    <property type="match status" value="1"/>
</dbReference>
<evidence type="ECO:0000313" key="7">
    <source>
        <dbReference type="RefSeq" id="XP_021851910.2"/>
    </source>
</evidence>
<dbReference type="RefSeq" id="XP_021851910.2">
    <property type="nucleotide sequence ID" value="XM_021996218.2"/>
</dbReference>
<feature type="binding site" evidence="5">
    <location>
        <position position="306"/>
    </location>
    <ligand>
        <name>Fe cation</name>
        <dbReference type="ChEBI" id="CHEBI:24875"/>
        <note>catalytic</note>
    </ligand>
</feature>
<feature type="binding site" evidence="5">
    <location>
        <position position="355"/>
    </location>
    <ligand>
        <name>Fe cation</name>
        <dbReference type="ChEBI" id="CHEBI:24875"/>
        <note>catalytic</note>
    </ligand>
</feature>
<keyword evidence="4 5" id="KW-0408">Iron</keyword>
<dbReference type="AlphaFoldDB" id="A0A9R0JZ98"/>
<dbReference type="GeneID" id="110791467"/>
<protein>
    <submittedName>
        <fullName evidence="7">9-cis-epoxycarotenoid dioxygenase NCED6, chloroplastic</fullName>
    </submittedName>
</protein>
<dbReference type="GO" id="GO:0010436">
    <property type="term" value="F:carotenoid dioxygenase activity"/>
    <property type="evidence" value="ECO:0000318"/>
    <property type="project" value="GO_Central"/>
</dbReference>
<comment type="similarity">
    <text evidence="1">Belongs to the carotenoid oxygenase family.</text>
</comment>
<organism evidence="6 7">
    <name type="scientific">Spinacia oleracea</name>
    <name type="common">Spinach</name>
    <dbReference type="NCBI Taxonomy" id="3562"/>
    <lineage>
        <taxon>Eukaryota</taxon>
        <taxon>Viridiplantae</taxon>
        <taxon>Streptophyta</taxon>
        <taxon>Embryophyta</taxon>
        <taxon>Tracheophyta</taxon>
        <taxon>Spermatophyta</taxon>
        <taxon>Magnoliopsida</taxon>
        <taxon>eudicotyledons</taxon>
        <taxon>Gunneridae</taxon>
        <taxon>Pentapetalae</taxon>
        <taxon>Caryophyllales</taxon>
        <taxon>Chenopodiaceae</taxon>
        <taxon>Chenopodioideae</taxon>
        <taxon>Anserineae</taxon>
        <taxon>Spinacia</taxon>
    </lineage>
</organism>
<evidence type="ECO:0000256" key="5">
    <source>
        <dbReference type="PIRSR" id="PIRSR604294-1"/>
    </source>
</evidence>
<evidence type="ECO:0000256" key="2">
    <source>
        <dbReference type="ARBA" id="ARBA00022723"/>
    </source>
</evidence>
<keyword evidence="2 5" id="KW-0479">Metal-binding</keyword>
<reference evidence="7" key="2">
    <citation type="submission" date="2025-08" db="UniProtKB">
        <authorList>
            <consortium name="RefSeq"/>
        </authorList>
    </citation>
    <scope>IDENTIFICATION</scope>
    <source>
        <tissue evidence="7">Leaf</tissue>
    </source>
</reference>
<dbReference type="Proteomes" id="UP000813463">
    <property type="component" value="Chromosome 2"/>
</dbReference>
<dbReference type="Pfam" id="PF03055">
    <property type="entry name" value="RPE65"/>
    <property type="match status" value="1"/>
</dbReference>
<comment type="cofactor">
    <cofactor evidence="5">
        <name>Fe(2+)</name>
        <dbReference type="ChEBI" id="CHEBI:29033"/>
    </cofactor>
    <text evidence="5">Binds 1 Fe(2+) ion per subunit.</text>
</comment>
<dbReference type="GO" id="GO:0016121">
    <property type="term" value="P:carotene catabolic process"/>
    <property type="evidence" value="ECO:0000318"/>
    <property type="project" value="GO_Central"/>
</dbReference>
<accession>A0A9R0JZ98</accession>
<evidence type="ECO:0000256" key="3">
    <source>
        <dbReference type="ARBA" id="ARBA00022964"/>
    </source>
</evidence>
<dbReference type="GO" id="GO:0009570">
    <property type="term" value="C:chloroplast stroma"/>
    <property type="evidence" value="ECO:0000318"/>
    <property type="project" value="GO_Central"/>
</dbReference>
<dbReference type="KEGG" id="soe:110791467"/>
<dbReference type="GO" id="GO:0046872">
    <property type="term" value="F:metal ion binding"/>
    <property type="evidence" value="ECO:0007669"/>
    <property type="project" value="UniProtKB-KW"/>
</dbReference>
<evidence type="ECO:0000256" key="1">
    <source>
        <dbReference type="ARBA" id="ARBA00006787"/>
    </source>
</evidence>
<gene>
    <name evidence="7" type="primary">LOC110791467</name>
</gene>
<feature type="binding site" evidence="5">
    <location>
        <position position="420"/>
    </location>
    <ligand>
        <name>Fe cation</name>
        <dbReference type="ChEBI" id="CHEBI:24875"/>
        <note>catalytic</note>
    </ligand>
</feature>
<dbReference type="InterPro" id="IPR004294">
    <property type="entry name" value="Carotenoid_Oase"/>
</dbReference>
<dbReference type="PANTHER" id="PTHR10543">
    <property type="entry name" value="BETA-CAROTENE DIOXYGENASE"/>
    <property type="match status" value="1"/>
</dbReference>